<dbReference type="Pfam" id="PF07261">
    <property type="entry name" value="DnaB_2"/>
    <property type="match status" value="2"/>
</dbReference>
<feature type="domain" description="DnaB/C C-terminal" evidence="3">
    <location>
        <begin position="158"/>
        <end position="230"/>
    </location>
</feature>
<dbReference type="EMBL" id="DWXN01000008">
    <property type="protein sequence ID" value="HJB74709.1"/>
    <property type="molecule type" value="Genomic_DNA"/>
</dbReference>
<sequence length="358" mass="40319">MDYRIDPAGRVWKDGMFFVPAAVAEKYIKLASEYQIKALLYILSRNGAATSEEISRKLGVPQTDAENMMDFWIEEGVLTGGESGSGNYVPAAGLASAPAPVPQERAAAETLPEKPAQSSEPPKKTHIRQSVKAPSLSPKEIVAISCEKPQVAQLLNEAQAVYGRTISHSEQEMIVNLTEFYGMQPEVVMMLLAYCENLRANGRAVSPGYFYKTAQNWLEDGIDTPALAESRICELEKADAFWQSLKDAAGFAKETPTDKQRQMITAWRADFSDEMIFRAAEIMNENIDKPDLRYMDKILKNWKKAGIRTPEDAKRENEHFERQKAQKEKSRRGEISRPPTYDLDQIRKDALKNTDIKY</sequence>
<evidence type="ECO:0000256" key="2">
    <source>
        <dbReference type="SAM" id="MobiDB-lite"/>
    </source>
</evidence>
<dbReference type="Gene3D" id="1.10.10.630">
    <property type="entry name" value="DnaD domain-like"/>
    <property type="match status" value="2"/>
</dbReference>
<feature type="compositionally biased region" description="Basic and acidic residues" evidence="2">
    <location>
        <begin position="344"/>
        <end position="358"/>
    </location>
</feature>
<comment type="caution">
    <text evidence="4">The sequence shown here is derived from an EMBL/GenBank/DDBJ whole genome shotgun (WGS) entry which is preliminary data.</text>
</comment>
<feature type="region of interest" description="Disordered" evidence="2">
    <location>
        <begin position="99"/>
        <end position="131"/>
    </location>
</feature>
<feature type="compositionally biased region" description="Basic and acidic residues" evidence="2">
    <location>
        <begin position="310"/>
        <end position="335"/>
    </location>
</feature>
<organism evidence="4 5">
    <name type="scientific">Candidatus Eubacterium faecale</name>
    <dbReference type="NCBI Taxonomy" id="2838568"/>
    <lineage>
        <taxon>Bacteria</taxon>
        <taxon>Bacillati</taxon>
        <taxon>Bacillota</taxon>
        <taxon>Clostridia</taxon>
        <taxon>Eubacteriales</taxon>
        <taxon>Eubacteriaceae</taxon>
        <taxon>Eubacterium</taxon>
    </lineage>
</organism>
<reference evidence="4" key="1">
    <citation type="journal article" date="2021" name="PeerJ">
        <title>Extensive microbial diversity within the chicken gut microbiome revealed by metagenomics and culture.</title>
        <authorList>
            <person name="Gilroy R."/>
            <person name="Ravi A."/>
            <person name="Getino M."/>
            <person name="Pursley I."/>
            <person name="Horton D.L."/>
            <person name="Alikhan N.F."/>
            <person name="Baker D."/>
            <person name="Gharbi K."/>
            <person name="Hall N."/>
            <person name="Watson M."/>
            <person name="Adriaenssens E.M."/>
            <person name="Foster-Nyarko E."/>
            <person name="Jarju S."/>
            <person name="Secka A."/>
            <person name="Antonio M."/>
            <person name="Oren A."/>
            <person name="Chaudhuri R.R."/>
            <person name="La Ragione R."/>
            <person name="Hildebrand F."/>
            <person name="Pallen M.J."/>
        </authorList>
    </citation>
    <scope>NUCLEOTIDE SEQUENCE</scope>
    <source>
        <strain evidence="4">CHK188-16595</strain>
    </source>
</reference>
<gene>
    <name evidence="4" type="ORF">IAA37_03435</name>
</gene>
<evidence type="ECO:0000313" key="4">
    <source>
        <dbReference type="EMBL" id="HJB74709.1"/>
    </source>
</evidence>
<protein>
    <submittedName>
        <fullName evidence="4">DnaD domain protein</fullName>
    </submittedName>
</protein>
<evidence type="ECO:0000256" key="1">
    <source>
        <dbReference type="ARBA" id="ARBA00093462"/>
    </source>
</evidence>
<dbReference type="Proteomes" id="UP000823877">
    <property type="component" value="Unassembled WGS sequence"/>
</dbReference>
<dbReference type="InterPro" id="IPR006343">
    <property type="entry name" value="DnaB/C_C"/>
</dbReference>
<feature type="domain" description="DnaB/C C-terminal" evidence="3">
    <location>
        <begin position="255"/>
        <end position="316"/>
    </location>
</feature>
<dbReference type="PANTHER" id="PTHR37293:SF5">
    <property type="entry name" value="DNA REPLICATION PROTEIN"/>
    <property type="match status" value="1"/>
</dbReference>
<evidence type="ECO:0000259" key="3">
    <source>
        <dbReference type="Pfam" id="PF07261"/>
    </source>
</evidence>
<dbReference type="InterPro" id="IPR017019">
    <property type="entry name" value="DNA_replication_prd_bac"/>
</dbReference>
<dbReference type="SUPFAM" id="SSF158499">
    <property type="entry name" value="DnaD domain-like"/>
    <property type="match status" value="2"/>
</dbReference>
<proteinExistence type="inferred from homology"/>
<feature type="region of interest" description="Disordered" evidence="2">
    <location>
        <begin position="310"/>
        <end position="358"/>
    </location>
</feature>
<dbReference type="NCBIfam" id="TIGR01446">
    <property type="entry name" value="DnaD_dom"/>
    <property type="match status" value="1"/>
</dbReference>
<dbReference type="AlphaFoldDB" id="A0A9D2MIK6"/>
<reference evidence="4" key="2">
    <citation type="submission" date="2021-04" db="EMBL/GenBank/DDBJ databases">
        <authorList>
            <person name="Gilroy R."/>
        </authorList>
    </citation>
    <scope>NUCLEOTIDE SEQUENCE</scope>
    <source>
        <strain evidence="4">CHK188-16595</strain>
    </source>
</reference>
<accession>A0A9D2MIK6</accession>
<dbReference type="InterPro" id="IPR034829">
    <property type="entry name" value="DnaD-like_sf"/>
</dbReference>
<dbReference type="PANTHER" id="PTHR37293">
    <property type="entry name" value="PHAGE REPLICATION PROTEIN-RELATED"/>
    <property type="match status" value="1"/>
</dbReference>
<evidence type="ECO:0000313" key="5">
    <source>
        <dbReference type="Proteomes" id="UP000823877"/>
    </source>
</evidence>
<comment type="similarity">
    <text evidence="1">Belongs to the DnaB/DnaD family.</text>
</comment>
<dbReference type="PIRSF" id="PIRSF033722">
    <property type="entry name" value="DnaD_CA_C3587_prd"/>
    <property type="match status" value="1"/>
</dbReference>
<name>A0A9D2MIK6_9FIRM</name>
<dbReference type="InterPro" id="IPR053162">
    <property type="entry name" value="DnaD"/>
</dbReference>